<gene>
    <name evidence="1" type="ORF">SCRDD08_00279</name>
</gene>
<organism evidence="1 2">
    <name type="scientific">Streptococcus cristatus</name>
    <dbReference type="NCBI Taxonomy" id="45634"/>
    <lineage>
        <taxon>Bacteria</taxon>
        <taxon>Bacillati</taxon>
        <taxon>Bacillota</taxon>
        <taxon>Bacilli</taxon>
        <taxon>Lactobacillales</taxon>
        <taxon>Streptococcaceae</taxon>
        <taxon>Streptococcus</taxon>
    </lineage>
</organism>
<proteinExistence type="predicted"/>
<dbReference type="STRING" id="45634.SCRDD08_00279"/>
<comment type="caution">
    <text evidence="1">The sequence shown here is derived from an EMBL/GenBank/DDBJ whole genome shotgun (WGS) entry which is preliminary data.</text>
</comment>
<dbReference type="EMBL" id="LQRD01000016">
    <property type="protein sequence ID" value="KXT70961.1"/>
    <property type="molecule type" value="Genomic_DNA"/>
</dbReference>
<evidence type="ECO:0000313" key="1">
    <source>
        <dbReference type="EMBL" id="KXT70961.1"/>
    </source>
</evidence>
<dbReference type="AlphaFoldDB" id="A0A139N5D9"/>
<sequence>MNSNTALKSGIPKCGQPLSAIEKLLIEVDYHIMKTLRDADMTSFLRVFLLYPAKEKD</sequence>
<evidence type="ECO:0000313" key="2">
    <source>
        <dbReference type="Proteomes" id="UP000070377"/>
    </source>
</evidence>
<dbReference type="Proteomes" id="UP000070377">
    <property type="component" value="Unassembled WGS sequence"/>
</dbReference>
<reference evidence="1 2" key="1">
    <citation type="submission" date="2016-01" db="EMBL/GenBank/DDBJ databases">
        <title>Highly variable Streptococcus oralis are common among viridans streptococci isolated from primates.</title>
        <authorList>
            <person name="Denapaite D."/>
            <person name="Rieger M."/>
            <person name="Koendgen S."/>
            <person name="Brueckner R."/>
            <person name="Ochigava I."/>
            <person name="Kappeler P."/>
            <person name="Maetz-Rensing K."/>
            <person name="Leendertz F."/>
            <person name="Hakenbeck R."/>
        </authorList>
    </citation>
    <scope>NUCLEOTIDE SEQUENCE [LARGE SCALE GENOMIC DNA]</scope>
    <source>
        <strain evidence="1 2">DD08</strain>
    </source>
</reference>
<name>A0A139N5D9_STRCR</name>
<protein>
    <submittedName>
        <fullName evidence="1">Uncharacterized protein</fullName>
    </submittedName>
</protein>
<accession>A0A139N5D9</accession>
<dbReference type="PATRIC" id="fig|45634.12.peg.291"/>
<dbReference type="RefSeq" id="WP_231089314.1">
    <property type="nucleotide sequence ID" value="NZ_KQ969062.1"/>
</dbReference>